<accession>A0ABS1T354</accession>
<dbReference type="EMBL" id="JAESVD010000014">
    <property type="protein sequence ID" value="MBL4915228.1"/>
    <property type="molecule type" value="Genomic_DNA"/>
</dbReference>
<sequence length="140" mass="16632">MKQLLRLCQQEEKKLSQLGQQRNAAQSKIDTIEQQKHQLGQMVTDYTQINLTNATAMMLQNSAQMIQVIEPMIKQLTRKQLLLQQEQQRMHQLWHKQLGRQQGIQWLYRERLEQQHQLQQKQEQKQLDDLAARYATAGRG</sequence>
<keyword evidence="3" id="KW-1185">Reference proteome</keyword>
<organism evidence="2 3">
    <name type="scientific">Shewanella schlegeliana</name>
    <dbReference type="NCBI Taxonomy" id="190308"/>
    <lineage>
        <taxon>Bacteria</taxon>
        <taxon>Pseudomonadati</taxon>
        <taxon>Pseudomonadota</taxon>
        <taxon>Gammaproteobacteria</taxon>
        <taxon>Alteromonadales</taxon>
        <taxon>Shewanellaceae</taxon>
        <taxon>Shewanella</taxon>
    </lineage>
</organism>
<evidence type="ECO:0000313" key="2">
    <source>
        <dbReference type="EMBL" id="MBL4915228.1"/>
    </source>
</evidence>
<evidence type="ECO:0000313" key="3">
    <source>
        <dbReference type="Proteomes" id="UP000604898"/>
    </source>
</evidence>
<reference evidence="2 3" key="1">
    <citation type="submission" date="2021-01" db="EMBL/GenBank/DDBJ databases">
        <title>Genome sequence of Shewanella schlegeliana JCM 11561.</title>
        <authorList>
            <person name="Zhang H."/>
            <person name="Li C."/>
        </authorList>
    </citation>
    <scope>NUCLEOTIDE SEQUENCE [LARGE SCALE GENOMIC DNA]</scope>
    <source>
        <strain evidence="2 3">JCM 11561</strain>
    </source>
</reference>
<evidence type="ECO:0008006" key="4">
    <source>
        <dbReference type="Google" id="ProtNLM"/>
    </source>
</evidence>
<feature type="coiled-coil region" evidence="1">
    <location>
        <begin position="1"/>
        <end position="35"/>
    </location>
</feature>
<evidence type="ECO:0000256" key="1">
    <source>
        <dbReference type="SAM" id="Coils"/>
    </source>
</evidence>
<dbReference type="RefSeq" id="WP_202723500.1">
    <property type="nucleotide sequence ID" value="NZ_BPEX01000040.1"/>
</dbReference>
<proteinExistence type="predicted"/>
<dbReference type="Proteomes" id="UP000604898">
    <property type="component" value="Unassembled WGS sequence"/>
</dbReference>
<comment type="caution">
    <text evidence="2">The sequence shown here is derived from an EMBL/GenBank/DDBJ whole genome shotgun (WGS) entry which is preliminary data.</text>
</comment>
<protein>
    <recommendedName>
        <fullName evidence="4">Flagellar FliJ protein</fullName>
    </recommendedName>
</protein>
<name>A0ABS1T354_9GAMM</name>
<keyword evidence="1" id="KW-0175">Coiled coil</keyword>
<gene>
    <name evidence="2" type="ORF">JMA39_19210</name>
</gene>